<protein>
    <submittedName>
        <fullName evidence="1">Uncharacterized protein</fullName>
    </submittedName>
</protein>
<evidence type="ECO:0000313" key="1">
    <source>
        <dbReference type="EMBL" id="KAI8572629.1"/>
    </source>
</evidence>
<dbReference type="EMBL" id="CM046388">
    <property type="protein sequence ID" value="KAI8572629.1"/>
    <property type="molecule type" value="Genomic_DNA"/>
</dbReference>
<dbReference type="Proteomes" id="UP001062846">
    <property type="component" value="Chromosome 1"/>
</dbReference>
<accession>A0ACC0Q593</accession>
<reference evidence="1" key="1">
    <citation type="submission" date="2022-02" db="EMBL/GenBank/DDBJ databases">
        <title>Plant Genome Project.</title>
        <authorList>
            <person name="Zhang R.-G."/>
        </authorList>
    </citation>
    <scope>NUCLEOTIDE SEQUENCE</scope>
    <source>
        <strain evidence="1">AT1</strain>
    </source>
</reference>
<proteinExistence type="predicted"/>
<comment type="caution">
    <text evidence="1">The sequence shown here is derived from an EMBL/GenBank/DDBJ whole genome shotgun (WGS) entry which is preliminary data.</text>
</comment>
<keyword evidence="2" id="KW-1185">Reference proteome</keyword>
<evidence type="ECO:0000313" key="2">
    <source>
        <dbReference type="Proteomes" id="UP001062846"/>
    </source>
</evidence>
<name>A0ACC0Q593_RHOML</name>
<organism evidence="1 2">
    <name type="scientific">Rhododendron molle</name>
    <name type="common">Chinese azalea</name>
    <name type="synonym">Azalea mollis</name>
    <dbReference type="NCBI Taxonomy" id="49168"/>
    <lineage>
        <taxon>Eukaryota</taxon>
        <taxon>Viridiplantae</taxon>
        <taxon>Streptophyta</taxon>
        <taxon>Embryophyta</taxon>
        <taxon>Tracheophyta</taxon>
        <taxon>Spermatophyta</taxon>
        <taxon>Magnoliopsida</taxon>
        <taxon>eudicotyledons</taxon>
        <taxon>Gunneridae</taxon>
        <taxon>Pentapetalae</taxon>
        <taxon>asterids</taxon>
        <taxon>Ericales</taxon>
        <taxon>Ericaceae</taxon>
        <taxon>Ericoideae</taxon>
        <taxon>Rhodoreae</taxon>
        <taxon>Rhododendron</taxon>
    </lineage>
</organism>
<sequence>MDNQDTEDSSITMYNNKKPNLKIYRLVNGPNPLHPSGWFEIRLFYVRIAPCAAVESVPNHLTLRHLRREIGVSLEINGTRVPASETTSLTLRRDRIDSLSSEVTYVSTDSVKVTGAVEFEVYEEEDMVLCGSIERMEAAWSNGCVANDSRSGWSIDCYMAAAVAGGGSAFFRPRLSSFGGSSGPSFEVYVAGCCSGMPVILTKTIQVSPRRKPGRNGTTLIAIPEDDEVEKEQKGSSDGLMRQRKVQNLFMIKFGFTCPLSVGLLPLVISCAYLPQVFSTAAAPRVCPTQTKSYLGRFRLCHQNSPSPPPGQGTRRLQRQGTCGNQREISYHFDLKEFESSQSPHGPSCCAPRPGKVEGAVLMAEPEPAQVPLHPSGTKSRSGAAKAAAWNSSRVACLFLFVVSIASGHLQITEAEVDDYELDEKIGSSYYPEDVYAGEDGQLSWFNAGVRVGVGIGLGMCLGVGIGVGLMMRSYQATTRNFRRRFF</sequence>
<gene>
    <name evidence="1" type="ORF">RHMOL_Rhmol01G0214300</name>
</gene>